<keyword evidence="3" id="KW-1185">Reference proteome</keyword>
<evidence type="ECO:0000259" key="1">
    <source>
        <dbReference type="Pfam" id="PF13020"/>
    </source>
</evidence>
<keyword evidence="2" id="KW-0378">Hydrolase</keyword>
<keyword evidence="2" id="KW-0067">ATP-binding</keyword>
<accession>H1KXJ8</accession>
<name>H1KXJ8_9EURY</name>
<dbReference type="STRING" id="647171.MetfoDRAFT_0521"/>
<organism evidence="2 3">
    <name type="scientific">Methanotorris formicicus Mc-S-70</name>
    <dbReference type="NCBI Taxonomy" id="647171"/>
    <lineage>
        <taxon>Archaea</taxon>
        <taxon>Methanobacteriati</taxon>
        <taxon>Methanobacteriota</taxon>
        <taxon>Methanomada group</taxon>
        <taxon>Methanococci</taxon>
        <taxon>Methanococcales</taxon>
        <taxon>Methanocaldococcaceae</taxon>
        <taxon>Methanotorris</taxon>
    </lineage>
</organism>
<keyword evidence="2" id="KW-0547">Nucleotide-binding</keyword>
<reference evidence="2 3" key="1">
    <citation type="submission" date="2011-09" db="EMBL/GenBank/DDBJ databases">
        <title>The draft genome of Methanotorris formicicus Mc-S-70.</title>
        <authorList>
            <consortium name="US DOE Joint Genome Institute (JGI-PGF)"/>
            <person name="Lucas S."/>
            <person name="Han J."/>
            <person name="Lapidus A."/>
            <person name="Cheng J.-F."/>
            <person name="Goodwin L."/>
            <person name="Pitluck S."/>
            <person name="Peters L."/>
            <person name="Land M.L."/>
            <person name="Hauser L."/>
            <person name="Sieprawska-Lupa M."/>
            <person name="Takai K."/>
            <person name="Miyazaki J."/>
            <person name="Whitman W."/>
            <person name="Woyke T.J."/>
        </authorList>
    </citation>
    <scope>NUCLEOTIDE SEQUENCE [LARGE SCALE GENOMIC DNA]</scope>
    <source>
        <strain evidence="2 3">Mc-S-70</strain>
    </source>
</reference>
<sequence>MLNEDGEVVWEIPLITSHQEKDVKLMTGVELLKHLTTIFSKDVFFAEYEIPYEKQILAIKGKILTYAKNIINNIDKRISNYENLKNLGLKDGKLFKNFKISVSNPIIIDYLPEDEFSIEKIIPLDIVSKLVLDMDNIILTDENDLKSIDRNFIPLEELVKIEKMAMNIIMNLEEKRLASKYGYENRGKVWDVLDVSLHEHYDIKVIENGEEKYIEVKGHKGLLPIAELTEAEYKFAMENEDKYYLYVVCNLVKDDKNAIIFEIHKLPNKEHIKIYLIKNGEKIDVSKYYNNINITEKKRYLFRLV</sequence>
<evidence type="ECO:0000313" key="2">
    <source>
        <dbReference type="EMBL" id="EHP88301.1"/>
    </source>
</evidence>
<dbReference type="RefSeq" id="WP_007043965.1">
    <property type="nucleotide sequence ID" value="NZ_AGJL01000009.1"/>
</dbReference>
<feature type="domain" description="Protein NO VEIN C-terminal" evidence="1">
    <location>
        <begin position="161"/>
        <end position="255"/>
    </location>
</feature>
<dbReference type="EMBL" id="AGJL01000009">
    <property type="protein sequence ID" value="EHP88301.1"/>
    <property type="molecule type" value="Genomic_DNA"/>
</dbReference>
<dbReference type="InterPro" id="IPR024975">
    <property type="entry name" value="NOV_C"/>
</dbReference>
<dbReference type="Proteomes" id="UP000003706">
    <property type="component" value="Unassembled WGS sequence"/>
</dbReference>
<protein>
    <submittedName>
        <fullName evidence="2">Helicase domain protein</fullName>
    </submittedName>
</protein>
<comment type="caution">
    <text evidence="2">The sequence shown here is derived from an EMBL/GenBank/DDBJ whole genome shotgun (WGS) entry which is preliminary data.</text>
</comment>
<dbReference type="GO" id="GO:0004386">
    <property type="term" value="F:helicase activity"/>
    <property type="evidence" value="ECO:0007669"/>
    <property type="project" value="UniProtKB-KW"/>
</dbReference>
<dbReference type="Pfam" id="PF13020">
    <property type="entry name" value="NOV_C"/>
    <property type="match status" value="1"/>
</dbReference>
<proteinExistence type="predicted"/>
<gene>
    <name evidence="2" type="ORF">MetfoDRAFT_0521</name>
</gene>
<keyword evidence="2" id="KW-0347">Helicase</keyword>
<dbReference type="PATRIC" id="fig|647171.4.peg.515"/>
<evidence type="ECO:0000313" key="3">
    <source>
        <dbReference type="Proteomes" id="UP000003706"/>
    </source>
</evidence>
<dbReference type="AlphaFoldDB" id="H1KXJ8"/>